<comment type="caution">
    <text evidence="6">The sequence shown here is derived from an EMBL/GenBank/DDBJ whole genome shotgun (WGS) entry which is preliminary data.</text>
</comment>
<feature type="region of interest" description="Disordered" evidence="5">
    <location>
        <begin position="195"/>
        <end position="222"/>
    </location>
</feature>
<evidence type="ECO:0000313" key="7">
    <source>
        <dbReference type="Proteomes" id="UP001221898"/>
    </source>
</evidence>
<evidence type="ECO:0000256" key="2">
    <source>
        <dbReference type="ARBA" id="ARBA00023043"/>
    </source>
</evidence>
<dbReference type="InterPro" id="IPR002110">
    <property type="entry name" value="Ankyrin_rpt"/>
</dbReference>
<dbReference type="PROSITE" id="PS50297">
    <property type="entry name" value="ANK_REP_REGION"/>
    <property type="match status" value="1"/>
</dbReference>
<dbReference type="PANTHER" id="PTHR14491:SF3">
    <property type="entry name" value="ANKYRIN REPEAT DOMAIN-CONTAINING PROTEIN SOWAHB"/>
    <property type="match status" value="1"/>
</dbReference>
<dbReference type="SUPFAM" id="SSF48403">
    <property type="entry name" value="Ankyrin repeat"/>
    <property type="match status" value="1"/>
</dbReference>
<evidence type="ECO:0000256" key="1">
    <source>
        <dbReference type="ARBA" id="ARBA00022737"/>
    </source>
</evidence>
<reference evidence="6" key="1">
    <citation type="journal article" date="2023" name="Science">
        <title>Genome structures resolve the early diversification of teleost fishes.</title>
        <authorList>
            <person name="Parey E."/>
            <person name="Louis A."/>
            <person name="Montfort J."/>
            <person name="Bouchez O."/>
            <person name="Roques C."/>
            <person name="Iampietro C."/>
            <person name="Lluch J."/>
            <person name="Castinel A."/>
            <person name="Donnadieu C."/>
            <person name="Desvignes T."/>
            <person name="Floi Bucao C."/>
            <person name="Jouanno E."/>
            <person name="Wen M."/>
            <person name="Mejri S."/>
            <person name="Dirks R."/>
            <person name="Jansen H."/>
            <person name="Henkel C."/>
            <person name="Chen W.J."/>
            <person name="Zahm M."/>
            <person name="Cabau C."/>
            <person name="Klopp C."/>
            <person name="Thompson A.W."/>
            <person name="Robinson-Rechavi M."/>
            <person name="Braasch I."/>
            <person name="Lecointre G."/>
            <person name="Bobe J."/>
            <person name="Postlethwait J.H."/>
            <person name="Berthelot C."/>
            <person name="Roest Crollius H."/>
            <person name="Guiguen Y."/>
        </authorList>
    </citation>
    <scope>NUCLEOTIDE SEQUENCE</scope>
    <source>
        <strain evidence="6">NC1722</strain>
    </source>
</reference>
<evidence type="ECO:0000256" key="5">
    <source>
        <dbReference type="SAM" id="MobiDB-lite"/>
    </source>
</evidence>
<dbReference type="SMART" id="SM00248">
    <property type="entry name" value="ANK"/>
    <property type="match status" value="2"/>
</dbReference>
<evidence type="ECO:0008006" key="8">
    <source>
        <dbReference type="Google" id="ProtNLM"/>
    </source>
</evidence>
<name>A0AAD7X0B6_9TELE</name>
<organism evidence="6 7">
    <name type="scientific">Aldrovandia affinis</name>
    <dbReference type="NCBI Taxonomy" id="143900"/>
    <lineage>
        <taxon>Eukaryota</taxon>
        <taxon>Metazoa</taxon>
        <taxon>Chordata</taxon>
        <taxon>Craniata</taxon>
        <taxon>Vertebrata</taxon>
        <taxon>Euteleostomi</taxon>
        <taxon>Actinopterygii</taxon>
        <taxon>Neopterygii</taxon>
        <taxon>Teleostei</taxon>
        <taxon>Notacanthiformes</taxon>
        <taxon>Halosauridae</taxon>
        <taxon>Aldrovandia</taxon>
    </lineage>
</organism>
<evidence type="ECO:0000256" key="3">
    <source>
        <dbReference type="ARBA" id="ARBA00038122"/>
    </source>
</evidence>
<dbReference type="PANTHER" id="PTHR14491">
    <property type="entry name" value="SOSONDOWAH, ISOFORM G"/>
    <property type="match status" value="1"/>
</dbReference>
<keyword evidence="2 4" id="KW-0040">ANK repeat</keyword>
<feature type="repeat" description="ANK" evidence="4">
    <location>
        <begin position="318"/>
        <end position="339"/>
    </location>
</feature>
<proteinExistence type="inferred from homology"/>
<keyword evidence="1" id="KW-0677">Repeat</keyword>
<feature type="region of interest" description="Disordered" evidence="5">
    <location>
        <begin position="52"/>
        <end position="82"/>
    </location>
</feature>
<comment type="similarity">
    <text evidence="3">Belongs to the SOWAH family.</text>
</comment>
<accession>A0AAD7X0B6</accession>
<dbReference type="EMBL" id="JAINUG010000009">
    <property type="protein sequence ID" value="KAJ8415590.1"/>
    <property type="molecule type" value="Genomic_DNA"/>
</dbReference>
<dbReference type="Gene3D" id="1.25.40.20">
    <property type="entry name" value="Ankyrin repeat-containing domain"/>
    <property type="match status" value="1"/>
</dbReference>
<feature type="compositionally biased region" description="Basic and acidic residues" evidence="5">
    <location>
        <begin position="66"/>
        <end position="80"/>
    </location>
</feature>
<gene>
    <name evidence="6" type="ORF">AAFF_G00425700</name>
</gene>
<protein>
    <recommendedName>
        <fullName evidence="8">Sosondowah ankyrin repeat domain family member B</fullName>
    </recommendedName>
</protein>
<dbReference type="AlphaFoldDB" id="A0AAD7X0B6"/>
<sequence>MVILCSNEWLQRSNEAINLRGTETPIAVRLCHSLPPENHKIRSPAIHHPASLSASYGNLPLPPYEDNDKPQGSPREDKVNDNLVKFKRLSDGQGSKVHEMLNRAEETKQLAGLLSMERKLAAWHNSSSCLSYQDTRAADTALANRTSASLHSGGQRMSSKLRNRMCQSLGENLDKPFLEDGISSSHNRLSLLSSSLSMNPSESSPPLRKQRNRASAPPDVSMGKIPLAKDKSHFHRVSLAPLDPKEHDWLVKAAAGTWTNIYSLFREEPSLLTKRDFISGYTVLHWIAKHGDHRVLNTLWYGVDKAGMTIDVDIKTTCGYTPLHLAAIHGHKKLIRLLVHKYKANVAMRDSSGKKPWQYLGKSGPRDLLQLLGAPQWKNIGGTKRQSASEKLSVQPATVKRETSMAAFLKHKSLLKVTAHIESLVQVRGDGV</sequence>
<dbReference type="Proteomes" id="UP001221898">
    <property type="component" value="Unassembled WGS sequence"/>
</dbReference>
<dbReference type="InterPro" id="IPR036770">
    <property type="entry name" value="Ankyrin_rpt-contain_sf"/>
</dbReference>
<dbReference type="PROSITE" id="PS50088">
    <property type="entry name" value="ANK_REPEAT"/>
    <property type="match status" value="1"/>
</dbReference>
<evidence type="ECO:0000313" key="6">
    <source>
        <dbReference type="EMBL" id="KAJ8415590.1"/>
    </source>
</evidence>
<evidence type="ECO:0000256" key="4">
    <source>
        <dbReference type="PROSITE-ProRule" id="PRU00023"/>
    </source>
</evidence>
<keyword evidence="7" id="KW-1185">Reference proteome</keyword>
<feature type="compositionally biased region" description="Low complexity" evidence="5">
    <location>
        <begin position="195"/>
        <end position="207"/>
    </location>
</feature>
<dbReference type="Pfam" id="PF12796">
    <property type="entry name" value="Ank_2"/>
    <property type="match status" value="1"/>
</dbReference>